<dbReference type="FunCoup" id="A0A1V9Y187">
    <property type="interactions" value="2300"/>
</dbReference>
<dbReference type="GO" id="GO:0005737">
    <property type="term" value="C:cytoplasm"/>
    <property type="evidence" value="ECO:0007669"/>
    <property type="project" value="UniProtKB-SubCell"/>
</dbReference>
<dbReference type="OrthoDB" id="433457at2759"/>
<dbReference type="GO" id="GO:0006281">
    <property type="term" value="P:DNA repair"/>
    <property type="evidence" value="ECO:0007669"/>
    <property type="project" value="UniProtKB-KW"/>
</dbReference>
<proteinExistence type="inferred from homology"/>
<dbReference type="InterPro" id="IPR050358">
    <property type="entry name" value="RSE1/DDB1/CFT1"/>
</dbReference>
<dbReference type="UniPathway" id="UPA00143"/>
<evidence type="ECO:0000256" key="5">
    <source>
        <dbReference type="ARBA" id="ARBA00014577"/>
    </source>
</evidence>
<dbReference type="InterPro" id="IPR058543">
    <property type="entry name" value="Beta-prop_RSE1/DDB1/CPSF1_2nd"/>
</dbReference>
<dbReference type="AlphaFoldDB" id="A0A1V9Y187"/>
<dbReference type="STRING" id="418985.A0A1V9Y187"/>
<dbReference type="SUPFAM" id="SSF50978">
    <property type="entry name" value="WD40 repeat-like"/>
    <property type="match status" value="1"/>
</dbReference>
<evidence type="ECO:0000256" key="1">
    <source>
        <dbReference type="ARBA" id="ARBA00004123"/>
    </source>
</evidence>
<sequence>MVDSAEQGDGPGFSAAEASEETAREDTLVLSFVGQTRVFSCSSADELEQISLPEAFDRDSQTFCARNVIADQVVQITDRHVNLISVASKSKVFEWHTPEGQLITQCACNDIQVALALQSELVYLEIEEGRVKEVNRRTLDHEIACLDVNPLDKEGDRTFWLAVGLWTDVSIRILRLPDLEQVFRQDLPKDVIPRSVLKITFEAQLNCLLCTLADGSLFYFSIEENGQLSRQKRVTLGTQPTTLRKFKSQRTWSVFACSDRPTVIYSSNSKLVFSKVNLREVKHMCSFSSEAFPDSLALASEDEFVIGTIDAIQMLHIRTVHLGESPKRIAYQEDTGTFGVLVCRSEMLSANAGPGGFRCASLDAPNKSQVPAYSWQKDFSNYGHQAGGAERGDSGAGASGGTSSSATMHRPSSCDETYSLLILDQNTFEVLHSMQFCPNEFGLSMCSARLGDDPHPYYIVGTAFVNAEESDPKIGRLIVLRWHDNRLEIIAEKEASGAPYCITEFQQRLLVSINSTVRIYSWNADKDLQNECTHFHNIISLHLKCQGDHVLVGDLMRSLTLLKFNPSITSLEELGRDYQTNWTTAVEILDDDTFLGAEANMNLYVCKWDAAALDDGRALMNEVAQFHLGDMVNVIKRGSLVMAQPGDMPLPLNQSFLYGSVHGTVGVLVPIKQELYQLLNDVQTNLSRIIKSVGKIDHGFWRTFVEPAVGFIDGDLIEQLLDLPREALRQVAQGISMETDGVKRPATPEDLVKLVEELARIH</sequence>
<evidence type="ECO:0000256" key="10">
    <source>
        <dbReference type="ARBA" id="ARBA00023242"/>
    </source>
</evidence>
<evidence type="ECO:0000256" key="6">
    <source>
        <dbReference type="ARBA" id="ARBA00022490"/>
    </source>
</evidence>
<feature type="domain" description="RSE1/DDB1/CPSF1 second beta-propeller" evidence="13">
    <location>
        <begin position="22"/>
        <end position="309"/>
    </location>
</feature>
<comment type="pathway">
    <text evidence="3">Protein modification; protein ubiquitination.</text>
</comment>
<evidence type="ECO:0000259" key="12">
    <source>
        <dbReference type="Pfam" id="PF03178"/>
    </source>
</evidence>
<keyword evidence="6" id="KW-0963">Cytoplasm</keyword>
<keyword evidence="7" id="KW-0227">DNA damage</keyword>
<feature type="region of interest" description="Disordered" evidence="11">
    <location>
        <begin position="1"/>
        <end position="21"/>
    </location>
</feature>
<evidence type="ECO:0000256" key="2">
    <source>
        <dbReference type="ARBA" id="ARBA00004496"/>
    </source>
</evidence>
<organism evidence="14 15">
    <name type="scientific">Tropilaelaps mercedesae</name>
    <dbReference type="NCBI Taxonomy" id="418985"/>
    <lineage>
        <taxon>Eukaryota</taxon>
        <taxon>Metazoa</taxon>
        <taxon>Ecdysozoa</taxon>
        <taxon>Arthropoda</taxon>
        <taxon>Chelicerata</taxon>
        <taxon>Arachnida</taxon>
        <taxon>Acari</taxon>
        <taxon>Parasitiformes</taxon>
        <taxon>Mesostigmata</taxon>
        <taxon>Gamasina</taxon>
        <taxon>Dermanyssoidea</taxon>
        <taxon>Laelapidae</taxon>
        <taxon>Tropilaelaps</taxon>
    </lineage>
</organism>
<feature type="region of interest" description="Disordered" evidence="11">
    <location>
        <begin position="384"/>
        <end position="411"/>
    </location>
</feature>
<accession>A0A1V9Y187</accession>
<evidence type="ECO:0000256" key="11">
    <source>
        <dbReference type="SAM" id="MobiDB-lite"/>
    </source>
</evidence>
<feature type="domain" description="RSE1/DDB1/CPSF1 C-terminal" evidence="12">
    <location>
        <begin position="418"/>
        <end position="722"/>
    </location>
</feature>
<protein>
    <recommendedName>
        <fullName evidence="5">DNA damage-binding protein 1</fullName>
    </recommendedName>
</protein>
<dbReference type="GO" id="GO:0005634">
    <property type="term" value="C:nucleus"/>
    <property type="evidence" value="ECO:0007669"/>
    <property type="project" value="UniProtKB-SubCell"/>
</dbReference>
<dbReference type="EMBL" id="MNPL01001039">
    <property type="protein sequence ID" value="OQR79499.1"/>
    <property type="molecule type" value="Genomic_DNA"/>
</dbReference>
<dbReference type="Proteomes" id="UP000192247">
    <property type="component" value="Unassembled WGS sequence"/>
</dbReference>
<dbReference type="Pfam" id="PF03178">
    <property type="entry name" value="CPSF_A"/>
    <property type="match status" value="1"/>
</dbReference>
<evidence type="ECO:0000313" key="14">
    <source>
        <dbReference type="EMBL" id="OQR79499.1"/>
    </source>
</evidence>
<dbReference type="PANTHER" id="PTHR10644">
    <property type="entry name" value="DNA REPAIR/RNA PROCESSING CPSF FAMILY"/>
    <property type="match status" value="1"/>
</dbReference>
<evidence type="ECO:0000256" key="4">
    <source>
        <dbReference type="ARBA" id="ARBA00007453"/>
    </source>
</evidence>
<keyword evidence="10" id="KW-0539">Nucleus</keyword>
<comment type="subcellular location">
    <subcellularLocation>
        <location evidence="2">Cytoplasm</location>
    </subcellularLocation>
    <subcellularLocation>
        <location evidence="1">Nucleus</location>
    </subcellularLocation>
</comment>
<evidence type="ECO:0000313" key="15">
    <source>
        <dbReference type="Proteomes" id="UP000192247"/>
    </source>
</evidence>
<dbReference type="InterPro" id="IPR004871">
    <property type="entry name" value="RSE1/DDB1/CPSF1_C"/>
</dbReference>
<evidence type="ECO:0000259" key="13">
    <source>
        <dbReference type="Pfam" id="PF23726"/>
    </source>
</evidence>
<dbReference type="Gene3D" id="1.10.150.910">
    <property type="match status" value="1"/>
</dbReference>
<evidence type="ECO:0000256" key="3">
    <source>
        <dbReference type="ARBA" id="ARBA00004906"/>
    </source>
</evidence>
<gene>
    <name evidence="14" type="ORF">BIW11_02548</name>
</gene>
<keyword evidence="9" id="KW-0234">DNA repair</keyword>
<name>A0A1V9Y187_9ACAR</name>
<dbReference type="InterPro" id="IPR015943">
    <property type="entry name" value="WD40/YVTN_repeat-like_dom_sf"/>
</dbReference>
<dbReference type="InterPro" id="IPR036322">
    <property type="entry name" value="WD40_repeat_dom_sf"/>
</dbReference>
<dbReference type="InParanoid" id="A0A1V9Y187"/>
<keyword evidence="8" id="KW-0238">DNA-binding</keyword>
<keyword evidence="15" id="KW-1185">Reference proteome</keyword>
<comment type="similarity">
    <text evidence="4">Belongs to the DDB1 family.</text>
</comment>
<dbReference type="GO" id="GO:0016567">
    <property type="term" value="P:protein ubiquitination"/>
    <property type="evidence" value="ECO:0007669"/>
    <property type="project" value="UniProtKB-UniPathway"/>
</dbReference>
<dbReference type="FunFam" id="2.130.10.10:FF:000073">
    <property type="entry name" value="DNA damage-binding protein 1"/>
    <property type="match status" value="1"/>
</dbReference>
<evidence type="ECO:0000256" key="7">
    <source>
        <dbReference type="ARBA" id="ARBA00022763"/>
    </source>
</evidence>
<dbReference type="Pfam" id="PF23726">
    <property type="entry name" value="Beta-prop_RSE1_2nd"/>
    <property type="match status" value="1"/>
</dbReference>
<dbReference type="GO" id="GO:0003677">
    <property type="term" value="F:DNA binding"/>
    <property type="evidence" value="ECO:0007669"/>
    <property type="project" value="UniProtKB-KW"/>
</dbReference>
<evidence type="ECO:0000256" key="9">
    <source>
        <dbReference type="ARBA" id="ARBA00023204"/>
    </source>
</evidence>
<comment type="caution">
    <text evidence="14">The sequence shown here is derived from an EMBL/GenBank/DDBJ whole genome shotgun (WGS) entry which is preliminary data.</text>
</comment>
<dbReference type="Gene3D" id="2.130.10.10">
    <property type="entry name" value="YVTN repeat-like/Quinoprotein amine dehydrogenase"/>
    <property type="match status" value="1"/>
</dbReference>
<evidence type="ECO:0000256" key="8">
    <source>
        <dbReference type="ARBA" id="ARBA00023125"/>
    </source>
</evidence>
<reference evidence="14 15" key="1">
    <citation type="journal article" date="2017" name="Gigascience">
        <title>Draft genome of the honey bee ectoparasitic mite, Tropilaelaps mercedesae, is shaped by the parasitic life history.</title>
        <authorList>
            <person name="Dong X."/>
            <person name="Armstrong S.D."/>
            <person name="Xia D."/>
            <person name="Makepeace B.L."/>
            <person name="Darby A.C."/>
            <person name="Kadowaki T."/>
        </authorList>
    </citation>
    <scope>NUCLEOTIDE SEQUENCE [LARGE SCALE GENOMIC DNA]</scope>
    <source>
        <strain evidence="14">Wuxi-XJTLU</strain>
    </source>
</reference>